<dbReference type="SUPFAM" id="SSF158472">
    <property type="entry name" value="HAMP domain-like"/>
    <property type="match status" value="1"/>
</dbReference>
<dbReference type="PROSITE" id="PS50885">
    <property type="entry name" value="HAMP"/>
    <property type="match status" value="1"/>
</dbReference>
<dbReference type="InterPro" id="IPR003661">
    <property type="entry name" value="HisK_dim/P_dom"/>
</dbReference>
<feature type="coiled-coil region" evidence="13">
    <location>
        <begin position="579"/>
        <end position="624"/>
    </location>
</feature>
<dbReference type="InterPro" id="IPR003594">
    <property type="entry name" value="HATPase_dom"/>
</dbReference>
<dbReference type="InterPro" id="IPR004358">
    <property type="entry name" value="Sig_transdc_His_kin-like_C"/>
</dbReference>
<keyword evidence="14" id="KW-0472">Membrane</keyword>
<evidence type="ECO:0000313" key="17">
    <source>
        <dbReference type="EMBL" id="UTJ07097.1"/>
    </source>
</evidence>
<evidence type="ECO:0000256" key="3">
    <source>
        <dbReference type="ARBA" id="ARBA00012438"/>
    </source>
</evidence>
<dbReference type="CDD" id="cd06225">
    <property type="entry name" value="HAMP"/>
    <property type="match status" value="1"/>
</dbReference>
<keyword evidence="13" id="KW-0175">Coiled coil</keyword>
<keyword evidence="18" id="KW-1185">Reference proteome</keyword>
<evidence type="ECO:0000256" key="1">
    <source>
        <dbReference type="ARBA" id="ARBA00000085"/>
    </source>
</evidence>
<dbReference type="SUPFAM" id="SSF47384">
    <property type="entry name" value="Homodimeric domain of signal transducing histidine kinase"/>
    <property type="match status" value="1"/>
</dbReference>
<evidence type="ECO:0000256" key="13">
    <source>
        <dbReference type="SAM" id="Coils"/>
    </source>
</evidence>
<evidence type="ECO:0000256" key="4">
    <source>
        <dbReference type="ARBA" id="ARBA00022475"/>
    </source>
</evidence>
<evidence type="ECO:0000256" key="6">
    <source>
        <dbReference type="ARBA" id="ARBA00022679"/>
    </source>
</evidence>
<feature type="domain" description="Histidine kinase" evidence="15">
    <location>
        <begin position="640"/>
        <end position="854"/>
    </location>
</feature>
<keyword evidence="6" id="KW-0808">Transferase</keyword>
<dbReference type="SMART" id="SM00304">
    <property type="entry name" value="HAMP"/>
    <property type="match status" value="1"/>
</dbReference>
<dbReference type="Pfam" id="PF02518">
    <property type="entry name" value="HATPase_c"/>
    <property type="match status" value="1"/>
</dbReference>
<evidence type="ECO:0000256" key="12">
    <source>
        <dbReference type="ARBA" id="ARBA00023012"/>
    </source>
</evidence>
<evidence type="ECO:0000256" key="10">
    <source>
        <dbReference type="ARBA" id="ARBA00022840"/>
    </source>
</evidence>
<dbReference type="Gene3D" id="3.30.450.20">
    <property type="entry name" value="PAS domain"/>
    <property type="match status" value="1"/>
</dbReference>
<name>A0ABY5E4K7_9BACT</name>
<feature type="transmembrane region" description="Helical" evidence="14">
    <location>
        <begin position="12"/>
        <end position="30"/>
    </location>
</feature>
<keyword evidence="4" id="KW-1003">Cell membrane</keyword>
<dbReference type="GO" id="GO:0005524">
    <property type="term" value="F:ATP binding"/>
    <property type="evidence" value="ECO:0007669"/>
    <property type="project" value="UniProtKB-KW"/>
</dbReference>
<dbReference type="Gene3D" id="3.30.565.10">
    <property type="entry name" value="Histidine kinase-like ATPase, C-terminal domain"/>
    <property type="match status" value="1"/>
</dbReference>
<dbReference type="EMBL" id="CP100595">
    <property type="protein sequence ID" value="UTJ07097.1"/>
    <property type="molecule type" value="Genomic_DNA"/>
</dbReference>
<evidence type="ECO:0000256" key="8">
    <source>
        <dbReference type="ARBA" id="ARBA00022741"/>
    </source>
</evidence>
<dbReference type="Gene3D" id="6.10.340.10">
    <property type="match status" value="1"/>
</dbReference>
<feature type="transmembrane region" description="Helical" evidence="14">
    <location>
        <begin position="526"/>
        <end position="544"/>
    </location>
</feature>
<dbReference type="SUPFAM" id="SSF103190">
    <property type="entry name" value="Sensory domain-like"/>
    <property type="match status" value="1"/>
</dbReference>
<dbReference type="Gene3D" id="1.10.287.130">
    <property type="match status" value="1"/>
</dbReference>
<dbReference type="InterPro" id="IPR003660">
    <property type="entry name" value="HAMP_dom"/>
</dbReference>
<gene>
    <name evidence="17" type="ORF">NJU99_03085</name>
</gene>
<keyword evidence="7 14" id="KW-0812">Transmembrane</keyword>
<keyword evidence="10 17" id="KW-0067">ATP-binding</keyword>
<evidence type="ECO:0000256" key="9">
    <source>
        <dbReference type="ARBA" id="ARBA00022777"/>
    </source>
</evidence>
<dbReference type="PANTHER" id="PTHR43065">
    <property type="entry name" value="SENSOR HISTIDINE KINASE"/>
    <property type="match status" value="1"/>
</dbReference>
<dbReference type="CDD" id="cd00082">
    <property type="entry name" value="HisKA"/>
    <property type="match status" value="1"/>
</dbReference>
<evidence type="ECO:0000256" key="2">
    <source>
        <dbReference type="ARBA" id="ARBA00004651"/>
    </source>
</evidence>
<sequence length="854" mass="98772">MNSFSIKIKLIVIFILIKIIPLLLISYIAYNGALKLDAYLKNSTDYVFSQSKEIIMQTADQSIDDSIKNLDKKSQLSLERLSLEISQKIAQFLYQRDEDLIFLSKLPISQDILQKFYESKNRYIISHGEYIYDDKSNTWIKKSKSKEKISKIENILEDNTREFNYTNLKELNKKQIPIYKEISLFDLNGVEKYKVSSINQNLLDVSKKYNTYINSENYFKEIHSLNKGEIYVSNVIGEYVKSNVIGTFTKEKANKQNLDFDPSKHAYAGKENPLGKSFEGIVRFITPIYENSKKVAYLSLALDHEHIMQFTDTVNPTSNQAVQDIADASVGNYAFMWDNKGRNISHPRDYFIVGFDKQTGEYEKPWLSKDLENELQESKKEFNEFLGQYPSFNKQSLKNKPNIKQLLYDGNVGLDCRYLNFAPQCTGWMQLTEDGGYGSFLIYWSNVWKLTTAASIPYYTGQYKDTKRGFGFVTIGANVNEFHEAANQTKKSIEEILVKQTNSMEKVVKENEFEIIKFIDSLINELTFVTIIMILLVIIVALYLSSYISKKIENLLLGTKMFSNNDFSYRIEVTSNDEIGKLENSFNEMASKLERVLNEYKDLNKSLESRVKEEIKKQREQEQLLIHQSKLASMGEMISNIAHQWRQPLNALSLVIQNIKFAYEMDDLNKDYLDKSVNKANLLTSNMSKTIDDFRDFVKPNKLKTDFDLQTSIEEAISLVKASFSNNEIQIEKEFDADGFKILGYKNEFEQAVLNILNNSKDALVEKEIDNKKIIIKTQVKNNKYIISFSDNANGIREEVLEKIFEPYFTTKEEGKGTGIGLYMVKTIIEKNMMGKIKAFNYKNGLCTKIIFYI</sequence>
<accession>A0ABY5E4K7</accession>
<keyword evidence="11 14" id="KW-1133">Transmembrane helix</keyword>
<dbReference type="EC" id="2.7.13.3" evidence="3"/>
<reference evidence="17" key="1">
    <citation type="submission" date="2022-07" db="EMBL/GenBank/DDBJ databases">
        <title>Arcobacter roscoffensis sp. nov., a marine bacterium isolated from coastal seawater collected from Roscoff, France.</title>
        <authorList>
            <person name="Pascual J."/>
            <person name="Lepeaux C."/>
            <person name="Methner A."/>
            <person name="Overmann J."/>
        </authorList>
    </citation>
    <scope>NUCLEOTIDE SEQUENCE</scope>
    <source>
        <strain evidence="17">ARW1-2F2</strain>
    </source>
</reference>
<dbReference type="SUPFAM" id="SSF55874">
    <property type="entry name" value="ATPase domain of HSP90 chaperone/DNA topoisomerase II/histidine kinase"/>
    <property type="match status" value="1"/>
</dbReference>
<feature type="domain" description="HAMP" evidence="16">
    <location>
        <begin position="546"/>
        <end position="598"/>
    </location>
</feature>
<protein>
    <recommendedName>
        <fullName evidence="3">histidine kinase</fullName>
        <ecNumber evidence="3">2.7.13.3</ecNumber>
    </recommendedName>
</protein>
<evidence type="ECO:0000256" key="14">
    <source>
        <dbReference type="SAM" id="Phobius"/>
    </source>
</evidence>
<dbReference type="PANTHER" id="PTHR43065:SF10">
    <property type="entry name" value="PEROXIDE STRESS-ACTIVATED HISTIDINE KINASE MAK3"/>
    <property type="match status" value="1"/>
</dbReference>
<proteinExistence type="predicted"/>
<dbReference type="InterPro" id="IPR029151">
    <property type="entry name" value="Sensor-like_sf"/>
</dbReference>
<evidence type="ECO:0000256" key="11">
    <source>
        <dbReference type="ARBA" id="ARBA00022989"/>
    </source>
</evidence>
<evidence type="ECO:0000259" key="16">
    <source>
        <dbReference type="PROSITE" id="PS50885"/>
    </source>
</evidence>
<dbReference type="RefSeq" id="WP_254577276.1">
    <property type="nucleotide sequence ID" value="NZ_CP100595.1"/>
</dbReference>
<dbReference type="PRINTS" id="PR00344">
    <property type="entry name" value="BCTRLSENSOR"/>
</dbReference>
<dbReference type="Proteomes" id="UP001060012">
    <property type="component" value="Chromosome"/>
</dbReference>
<comment type="subcellular location">
    <subcellularLocation>
        <location evidence="2">Cell membrane</location>
        <topology evidence="2">Multi-pass membrane protein</topology>
    </subcellularLocation>
</comment>
<dbReference type="InterPro" id="IPR005467">
    <property type="entry name" value="His_kinase_dom"/>
</dbReference>
<keyword evidence="12" id="KW-0902">Two-component regulatory system</keyword>
<dbReference type="InterPro" id="IPR036097">
    <property type="entry name" value="HisK_dim/P_sf"/>
</dbReference>
<evidence type="ECO:0000256" key="5">
    <source>
        <dbReference type="ARBA" id="ARBA00022553"/>
    </source>
</evidence>
<keyword evidence="9" id="KW-0418">Kinase</keyword>
<comment type="catalytic activity">
    <reaction evidence="1">
        <text>ATP + protein L-histidine = ADP + protein N-phospho-L-histidine.</text>
        <dbReference type="EC" id="2.7.13.3"/>
    </reaction>
</comment>
<dbReference type="PROSITE" id="PS50109">
    <property type="entry name" value="HIS_KIN"/>
    <property type="match status" value="1"/>
</dbReference>
<dbReference type="Pfam" id="PF00672">
    <property type="entry name" value="HAMP"/>
    <property type="match status" value="1"/>
</dbReference>
<dbReference type="InterPro" id="IPR036890">
    <property type="entry name" value="HATPase_C_sf"/>
</dbReference>
<evidence type="ECO:0000259" key="15">
    <source>
        <dbReference type="PROSITE" id="PS50109"/>
    </source>
</evidence>
<evidence type="ECO:0000256" key="7">
    <source>
        <dbReference type="ARBA" id="ARBA00022692"/>
    </source>
</evidence>
<evidence type="ECO:0000313" key="18">
    <source>
        <dbReference type="Proteomes" id="UP001060012"/>
    </source>
</evidence>
<organism evidence="17 18">
    <name type="scientific">Arcobacter roscoffensis</name>
    <dbReference type="NCBI Taxonomy" id="2961520"/>
    <lineage>
        <taxon>Bacteria</taxon>
        <taxon>Pseudomonadati</taxon>
        <taxon>Campylobacterota</taxon>
        <taxon>Epsilonproteobacteria</taxon>
        <taxon>Campylobacterales</taxon>
        <taxon>Arcobacteraceae</taxon>
        <taxon>Arcobacter</taxon>
    </lineage>
</organism>
<keyword evidence="8" id="KW-0547">Nucleotide-binding</keyword>
<keyword evidence="5" id="KW-0597">Phosphoprotein</keyword>
<dbReference type="SMART" id="SM00387">
    <property type="entry name" value="HATPase_c"/>
    <property type="match status" value="1"/>
</dbReference>